<proteinExistence type="inferred from homology"/>
<reference evidence="6 7" key="1">
    <citation type="journal article" date="2014" name="Genome Biol. Evol.">
        <title>The secreted proteins of Achlya hypogyna and Thraustotheca clavata identify the ancestral oomycete secretome and reveal gene acquisitions by horizontal gene transfer.</title>
        <authorList>
            <person name="Misner I."/>
            <person name="Blouin N."/>
            <person name="Leonard G."/>
            <person name="Richards T.A."/>
            <person name="Lane C.E."/>
        </authorList>
    </citation>
    <scope>NUCLEOTIDE SEQUENCE [LARGE SCALE GENOMIC DNA]</scope>
    <source>
        <strain evidence="6 7">ATCC 34112</strain>
    </source>
</reference>
<feature type="region of interest" description="Disordered" evidence="4">
    <location>
        <begin position="1"/>
        <end position="26"/>
    </location>
</feature>
<evidence type="ECO:0000256" key="1">
    <source>
        <dbReference type="ARBA" id="ARBA00004123"/>
    </source>
</evidence>
<name>A0A1V9ZQF2_9STRA</name>
<dbReference type="EMBL" id="JNBS01001738">
    <property type="protein sequence ID" value="OQS00207.1"/>
    <property type="molecule type" value="Genomic_DNA"/>
</dbReference>
<dbReference type="InterPro" id="IPR005172">
    <property type="entry name" value="CRC"/>
</dbReference>
<dbReference type="PROSITE" id="PS51634">
    <property type="entry name" value="CRC"/>
    <property type="match status" value="1"/>
</dbReference>
<dbReference type="Pfam" id="PF03638">
    <property type="entry name" value="TCR"/>
    <property type="match status" value="2"/>
</dbReference>
<evidence type="ECO:0000313" key="7">
    <source>
        <dbReference type="Proteomes" id="UP000243217"/>
    </source>
</evidence>
<dbReference type="PANTHER" id="PTHR12446">
    <property type="entry name" value="TESMIN/TSO1-RELATED"/>
    <property type="match status" value="1"/>
</dbReference>
<evidence type="ECO:0000313" key="6">
    <source>
        <dbReference type="EMBL" id="OQS00207.1"/>
    </source>
</evidence>
<dbReference type="PANTHER" id="PTHR12446:SF34">
    <property type="entry name" value="PROTEIN LIN-54 HOMOLOG"/>
    <property type="match status" value="1"/>
</dbReference>
<evidence type="ECO:0000259" key="5">
    <source>
        <dbReference type="PROSITE" id="PS51634"/>
    </source>
</evidence>
<dbReference type="GO" id="GO:0005634">
    <property type="term" value="C:nucleus"/>
    <property type="evidence" value="ECO:0007669"/>
    <property type="project" value="UniProtKB-SubCell"/>
</dbReference>
<dbReference type="AlphaFoldDB" id="A0A1V9ZQF2"/>
<evidence type="ECO:0000256" key="2">
    <source>
        <dbReference type="ARBA" id="ARBA00007267"/>
    </source>
</evidence>
<evidence type="ECO:0000256" key="3">
    <source>
        <dbReference type="ARBA" id="ARBA00023242"/>
    </source>
</evidence>
<comment type="similarity">
    <text evidence="2">Belongs to the lin-54 family.</text>
</comment>
<feature type="domain" description="CRC" evidence="5">
    <location>
        <begin position="127"/>
        <end position="250"/>
    </location>
</feature>
<dbReference type="Proteomes" id="UP000243217">
    <property type="component" value="Unassembled WGS sequence"/>
</dbReference>
<keyword evidence="3" id="KW-0539">Nucleus</keyword>
<comment type="caution">
    <text evidence="6">The sequence shown here is derived from an EMBL/GenBank/DDBJ whole genome shotgun (WGS) entry which is preliminary data.</text>
</comment>
<dbReference type="InterPro" id="IPR033467">
    <property type="entry name" value="Tesmin/TSO1-like_CXC"/>
</dbReference>
<keyword evidence="6" id="KW-0269">Exonuclease</keyword>
<evidence type="ECO:0000256" key="4">
    <source>
        <dbReference type="SAM" id="MobiDB-lite"/>
    </source>
</evidence>
<keyword evidence="6" id="KW-0378">Hydrolase</keyword>
<keyword evidence="7" id="KW-1185">Reference proteome</keyword>
<protein>
    <submittedName>
        <fullName evidence="6">Exosome complex exonuclease RRP41</fullName>
    </submittedName>
</protein>
<dbReference type="GO" id="GO:0004527">
    <property type="term" value="F:exonuclease activity"/>
    <property type="evidence" value="ECO:0007669"/>
    <property type="project" value="UniProtKB-KW"/>
</dbReference>
<organism evidence="6 7">
    <name type="scientific">Thraustotheca clavata</name>
    <dbReference type="NCBI Taxonomy" id="74557"/>
    <lineage>
        <taxon>Eukaryota</taxon>
        <taxon>Sar</taxon>
        <taxon>Stramenopiles</taxon>
        <taxon>Oomycota</taxon>
        <taxon>Saprolegniomycetes</taxon>
        <taxon>Saprolegniales</taxon>
        <taxon>Achlyaceae</taxon>
        <taxon>Thraustotheca</taxon>
    </lineage>
</organism>
<accession>A0A1V9ZQF2</accession>
<sequence>MNVVADENGPRSMAKAPHKRTPLGTLSLNAASPHVVTASEFKRRRVDVADDVRQSEINAAWLDMCCALLAKKRAARCAEVEMTELPDITMPSKSKQPSLLASLGDMEKRDADIERAAELLHKQSQPSTICCGCKTGCLKLYCRCFLTKGFCTEQCTCASCMNSVEAATERVAAITAHLKNNIHAFRSTQDKTSTSSQQSKFILMVPKTTTNTITCRCKKSKCSKKYCDCYQAGMPCGPKCQCRDCCNHTPAETNTKQVLYSHGTIRVIVTRMPRRNEVEKSLLVNL</sequence>
<dbReference type="SMART" id="SM01114">
    <property type="entry name" value="CXC"/>
    <property type="match status" value="2"/>
</dbReference>
<comment type="subcellular location">
    <subcellularLocation>
        <location evidence="1">Nucleus</location>
    </subcellularLocation>
</comment>
<dbReference type="STRING" id="74557.A0A1V9ZQF2"/>
<dbReference type="InterPro" id="IPR028307">
    <property type="entry name" value="Lin-54_fam"/>
</dbReference>
<dbReference type="OrthoDB" id="6283463at2759"/>
<gene>
    <name evidence="6" type="ORF">THRCLA_06143</name>
</gene>
<keyword evidence="6" id="KW-0540">Nuclease</keyword>
<dbReference type="GO" id="GO:0006355">
    <property type="term" value="P:regulation of DNA-templated transcription"/>
    <property type="evidence" value="ECO:0007669"/>
    <property type="project" value="TreeGrafter"/>
</dbReference>